<dbReference type="Gene3D" id="1.10.10.350">
    <property type="match status" value="1"/>
</dbReference>
<sequence length="577" mass="63490">MKTVQQADMLQTNDTNQSNLANASEARVHASAQPGATSGAQPHETRPIRVRFAPSPTGKLHIGGARTAIYNWAFARANHGTFILRIDDTDPLRSTEENTQIILRAMSWLGLDWDEGPMKGGAFGPYAQTERHDLYVAAAQKLLDENKAYYCFCTPEMLEADKQEQIAAKARFQGYTRRCRGLSRDEAEKRIAQGEPYTIRIKVPLNRGDVHVHDLIHGDVVFSARELDDFILIRSDGTPTYNFATVVDDAAMQITHIIRGDDHLSNTPRQVIVYEALGAQVPMFAHLSMILGTDGKKLSKRHGATSVEEYRDAGYDAEALVNYLALLGWALDGTTTIVPHRVLQEKFSLEHVSKNPSTFDPQKLDWINAQYLQTKSDEDFACDVLISQLGAAKLLECAHDGAGAASSAGTADTAGATGEAAPCADTCRSVYNEKPAWWNLLAAIIKPRCTRANQVVEKCTFLFEGDTVTYDEKSATKHLHQPFAPQVLHAAQDVLAALSSWKHEDIDAALMPLAEKTAETLSINKRKFFGVIRVSQCGNQVSPPLGESMELLGKDVCLARISQALAWCDAHPCNEDE</sequence>
<gene>
    <name evidence="7 11" type="primary">gltX</name>
    <name evidence="11" type="ORF">HMPREF9248_0134</name>
</gene>
<accession>A0ABP2J5S9</accession>
<dbReference type="Proteomes" id="UP000004431">
    <property type="component" value="Unassembled WGS sequence"/>
</dbReference>
<dbReference type="Pfam" id="PF19269">
    <property type="entry name" value="Anticodon_2"/>
    <property type="match status" value="1"/>
</dbReference>
<comment type="similarity">
    <text evidence="1 7">Belongs to the class-I aminoacyl-tRNA synthetase family. Glutamate--tRNA ligase type 1 subfamily.</text>
</comment>
<dbReference type="InterPro" id="IPR014729">
    <property type="entry name" value="Rossmann-like_a/b/a_fold"/>
</dbReference>
<evidence type="ECO:0000256" key="3">
    <source>
        <dbReference type="ARBA" id="ARBA00022741"/>
    </source>
</evidence>
<dbReference type="EMBL" id="AEDQ01000004">
    <property type="protein sequence ID" value="EFL44678.1"/>
    <property type="molecule type" value="Genomic_DNA"/>
</dbReference>
<comment type="subcellular location">
    <subcellularLocation>
        <location evidence="7">Cytoplasm</location>
    </subcellularLocation>
</comment>
<evidence type="ECO:0000259" key="9">
    <source>
        <dbReference type="Pfam" id="PF00749"/>
    </source>
</evidence>
<feature type="short sequence motif" description="'HIGH' region" evidence="7">
    <location>
        <begin position="54"/>
        <end position="64"/>
    </location>
</feature>
<proteinExistence type="inferred from homology"/>
<feature type="binding site" evidence="7">
    <location>
        <position position="300"/>
    </location>
    <ligand>
        <name>ATP</name>
        <dbReference type="ChEBI" id="CHEBI:30616"/>
    </ligand>
</feature>
<evidence type="ECO:0000256" key="1">
    <source>
        <dbReference type="ARBA" id="ARBA00007894"/>
    </source>
</evidence>
<comment type="catalytic activity">
    <reaction evidence="7">
        <text>tRNA(Glu) + L-glutamate + ATP = L-glutamyl-tRNA(Glu) + AMP + diphosphate</text>
        <dbReference type="Rhea" id="RHEA:23540"/>
        <dbReference type="Rhea" id="RHEA-COMP:9663"/>
        <dbReference type="Rhea" id="RHEA-COMP:9680"/>
        <dbReference type="ChEBI" id="CHEBI:29985"/>
        <dbReference type="ChEBI" id="CHEBI:30616"/>
        <dbReference type="ChEBI" id="CHEBI:33019"/>
        <dbReference type="ChEBI" id="CHEBI:78442"/>
        <dbReference type="ChEBI" id="CHEBI:78520"/>
        <dbReference type="ChEBI" id="CHEBI:456215"/>
        <dbReference type="EC" id="6.1.1.17"/>
    </reaction>
</comment>
<feature type="domain" description="Aminoacyl-tRNA synthetase class I anticodon-binding" evidence="10">
    <location>
        <begin position="433"/>
        <end position="565"/>
    </location>
</feature>
<evidence type="ECO:0000313" key="12">
    <source>
        <dbReference type="Proteomes" id="UP000004431"/>
    </source>
</evidence>
<dbReference type="NCBIfam" id="TIGR00464">
    <property type="entry name" value="gltX_bact"/>
    <property type="match status" value="1"/>
</dbReference>
<dbReference type="InterPro" id="IPR004527">
    <property type="entry name" value="Glu-tRNA-ligase_bac/mito"/>
</dbReference>
<dbReference type="RefSeq" id="WP_006303550.1">
    <property type="nucleotide sequence ID" value="NZ_AEDQ01000004.1"/>
</dbReference>
<dbReference type="HAMAP" id="MF_00022">
    <property type="entry name" value="Glu_tRNA_synth_type1"/>
    <property type="match status" value="1"/>
</dbReference>
<dbReference type="InterPro" id="IPR020751">
    <property type="entry name" value="aa-tRNA-synth_I_codon-bd_sub2"/>
</dbReference>
<keyword evidence="7" id="KW-0963">Cytoplasm</keyword>
<dbReference type="PANTHER" id="PTHR43311:SF2">
    <property type="entry name" value="GLUTAMATE--TRNA LIGASE, MITOCHONDRIAL-RELATED"/>
    <property type="match status" value="1"/>
</dbReference>
<reference evidence="11 12" key="1">
    <citation type="submission" date="2010-08" db="EMBL/GenBank/DDBJ databases">
        <authorList>
            <person name="Durkin A.S."/>
            <person name="Madupu R."/>
            <person name="Torralba M."/>
            <person name="Gillis M."/>
            <person name="Methe B."/>
            <person name="Sutton G."/>
            <person name="Nelson K.E."/>
        </authorList>
    </citation>
    <scope>NUCLEOTIDE SEQUENCE [LARGE SCALE GENOMIC DNA]</scope>
    <source>
        <strain evidence="11 12">PB189-T1-4</strain>
    </source>
</reference>
<dbReference type="EC" id="6.1.1.17" evidence="7"/>
<comment type="function">
    <text evidence="7">Catalyzes the attachment of glutamate to tRNA(Glu) in a two-step reaction: glutamate is first activated by ATP to form Glu-AMP and then transferred to the acceptor end of tRNA(Glu).</text>
</comment>
<dbReference type="PROSITE" id="PS00178">
    <property type="entry name" value="AA_TRNA_LIGASE_I"/>
    <property type="match status" value="1"/>
</dbReference>
<evidence type="ECO:0000256" key="6">
    <source>
        <dbReference type="ARBA" id="ARBA00023146"/>
    </source>
</evidence>
<dbReference type="CDD" id="cd00808">
    <property type="entry name" value="GluRS_core"/>
    <property type="match status" value="1"/>
</dbReference>
<feature type="short sequence motif" description="'KMSKS' region" evidence="7">
    <location>
        <begin position="297"/>
        <end position="301"/>
    </location>
</feature>
<dbReference type="InterPro" id="IPR049940">
    <property type="entry name" value="GluQ/Sye"/>
</dbReference>
<feature type="region of interest" description="Disordered" evidence="8">
    <location>
        <begin position="23"/>
        <end position="48"/>
    </location>
</feature>
<evidence type="ECO:0000256" key="2">
    <source>
        <dbReference type="ARBA" id="ARBA00022598"/>
    </source>
</evidence>
<dbReference type="InterPro" id="IPR000924">
    <property type="entry name" value="Glu/Gln-tRNA-synth"/>
</dbReference>
<dbReference type="InterPro" id="IPR001412">
    <property type="entry name" value="aa-tRNA-synth_I_CS"/>
</dbReference>
<evidence type="ECO:0000256" key="4">
    <source>
        <dbReference type="ARBA" id="ARBA00022840"/>
    </source>
</evidence>
<keyword evidence="4 7" id="KW-0067">ATP-binding</keyword>
<evidence type="ECO:0000256" key="5">
    <source>
        <dbReference type="ARBA" id="ARBA00022917"/>
    </source>
</evidence>
<dbReference type="Gene3D" id="3.40.50.620">
    <property type="entry name" value="HUPs"/>
    <property type="match status" value="1"/>
</dbReference>
<name>A0ABP2J5S9_9ACTN</name>
<dbReference type="GO" id="GO:0004818">
    <property type="term" value="F:glutamate-tRNA ligase activity"/>
    <property type="evidence" value="ECO:0007669"/>
    <property type="project" value="UniProtKB-EC"/>
</dbReference>
<comment type="caution">
    <text evidence="7">Lacks conserved residue(s) required for the propagation of feature annotation.</text>
</comment>
<evidence type="ECO:0000256" key="7">
    <source>
        <dbReference type="HAMAP-Rule" id="MF_00022"/>
    </source>
</evidence>
<dbReference type="Pfam" id="PF00749">
    <property type="entry name" value="tRNA-synt_1c"/>
    <property type="match status" value="1"/>
</dbReference>
<dbReference type="SUPFAM" id="SSF52374">
    <property type="entry name" value="Nucleotidylyl transferase"/>
    <property type="match status" value="1"/>
</dbReference>
<evidence type="ECO:0000313" key="11">
    <source>
        <dbReference type="EMBL" id="EFL44678.1"/>
    </source>
</evidence>
<evidence type="ECO:0000259" key="10">
    <source>
        <dbReference type="Pfam" id="PF19269"/>
    </source>
</evidence>
<dbReference type="PRINTS" id="PR00987">
    <property type="entry name" value="TRNASYNTHGLU"/>
</dbReference>
<dbReference type="InterPro" id="IPR045462">
    <property type="entry name" value="aa-tRNA-synth_I_cd-bd"/>
</dbReference>
<protein>
    <recommendedName>
        <fullName evidence="7">Glutamate--tRNA ligase</fullName>
        <ecNumber evidence="7">6.1.1.17</ecNumber>
    </recommendedName>
    <alternativeName>
        <fullName evidence="7">Glutamyl-tRNA synthetase</fullName>
        <shortName evidence="7">GluRS</shortName>
    </alternativeName>
</protein>
<keyword evidence="6 7" id="KW-0030">Aminoacyl-tRNA synthetase</keyword>
<comment type="caution">
    <text evidence="11">The sequence shown here is derived from an EMBL/GenBank/DDBJ whole genome shotgun (WGS) entry which is preliminary data.</text>
</comment>
<organism evidence="11 12">
    <name type="scientific">Fannyhessea vaginae PB189-T1-4</name>
    <dbReference type="NCBI Taxonomy" id="866774"/>
    <lineage>
        <taxon>Bacteria</taxon>
        <taxon>Bacillati</taxon>
        <taxon>Actinomycetota</taxon>
        <taxon>Coriobacteriia</taxon>
        <taxon>Coriobacteriales</taxon>
        <taxon>Atopobiaceae</taxon>
        <taxon>Fannyhessea</taxon>
    </lineage>
</organism>
<dbReference type="InterPro" id="IPR008925">
    <property type="entry name" value="aa_tRNA-synth_I_cd-bd_sf"/>
</dbReference>
<comment type="subunit">
    <text evidence="7">Monomer.</text>
</comment>
<dbReference type="InterPro" id="IPR033910">
    <property type="entry name" value="GluRS_core"/>
</dbReference>
<dbReference type="SUPFAM" id="SSF48163">
    <property type="entry name" value="An anticodon-binding domain of class I aminoacyl-tRNA synthetases"/>
    <property type="match status" value="1"/>
</dbReference>
<keyword evidence="5 7" id="KW-0648">Protein biosynthesis</keyword>
<evidence type="ECO:0000256" key="8">
    <source>
        <dbReference type="SAM" id="MobiDB-lite"/>
    </source>
</evidence>
<feature type="domain" description="Glutamyl/glutaminyl-tRNA synthetase class Ib catalytic" evidence="9">
    <location>
        <begin position="48"/>
        <end position="366"/>
    </location>
</feature>
<keyword evidence="12" id="KW-1185">Reference proteome</keyword>
<keyword evidence="2 7" id="KW-0436">Ligase</keyword>
<dbReference type="PANTHER" id="PTHR43311">
    <property type="entry name" value="GLUTAMATE--TRNA LIGASE"/>
    <property type="match status" value="1"/>
</dbReference>
<dbReference type="InterPro" id="IPR020058">
    <property type="entry name" value="Glu/Gln-tRNA-synth_Ib_cat-dom"/>
</dbReference>
<keyword evidence="3 7" id="KW-0547">Nucleotide-binding</keyword>